<evidence type="ECO:0000313" key="1">
    <source>
        <dbReference type="EMBL" id="BCS98712.1"/>
    </source>
</evidence>
<dbReference type="RefSeq" id="WP_255718962.1">
    <property type="nucleotide sequence ID" value="NZ_AP024488.1"/>
</dbReference>
<dbReference type="EMBL" id="AP024488">
    <property type="protein sequence ID" value="BCS98712.1"/>
    <property type="molecule type" value="Genomic_DNA"/>
</dbReference>
<sequence length="40" mass="4638">MGFWKIMNVVAWGLCGLIAFQLIADVVRVETARMRKTKKR</sequence>
<proteinExistence type="predicted"/>
<evidence type="ECO:0000313" key="2">
    <source>
        <dbReference type="Proteomes" id="UP001320148"/>
    </source>
</evidence>
<gene>
    <name evidence="1" type="ORF">DSLASN_43440</name>
</gene>
<reference evidence="1 2" key="1">
    <citation type="submission" date="2021-02" db="EMBL/GenBank/DDBJ databases">
        <title>Complete genome of Desulfoluna sp. strain ASN36.</title>
        <authorList>
            <person name="Takahashi A."/>
            <person name="Kojima H."/>
            <person name="Fukui M."/>
        </authorList>
    </citation>
    <scope>NUCLEOTIDE SEQUENCE [LARGE SCALE GENOMIC DNA]</scope>
    <source>
        <strain evidence="1 2">ASN36</strain>
    </source>
</reference>
<name>A0ABM7PND5_9BACT</name>
<dbReference type="Proteomes" id="UP001320148">
    <property type="component" value="Chromosome"/>
</dbReference>
<accession>A0ABM7PND5</accession>
<protein>
    <submittedName>
        <fullName evidence="1">Uncharacterized protein</fullName>
    </submittedName>
</protein>
<keyword evidence="2" id="KW-1185">Reference proteome</keyword>
<organism evidence="1 2">
    <name type="scientific">Desulfoluna limicola</name>
    <dbReference type="NCBI Taxonomy" id="2810562"/>
    <lineage>
        <taxon>Bacteria</taxon>
        <taxon>Pseudomonadati</taxon>
        <taxon>Thermodesulfobacteriota</taxon>
        <taxon>Desulfobacteria</taxon>
        <taxon>Desulfobacterales</taxon>
        <taxon>Desulfolunaceae</taxon>
        <taxon>Desulfoluna</taxon>
    </lineage>
</organism>